<evidence type="ECO:0000259" key="4">
    <source>
        <dbReference type="PROSITE" id="PS51186"/>
    </source>
</evidence>
<dbReference type="SUPFAM" id="SSF55729">
    <property type="entry name" value="Acyl-CoA N-acyltransferases (Nat)"/>
    <property type="match status" value="1"/>
</dbReference>
<dbReference type="EMBL" id="JAINZZ010000010">
    <property type="protein sequence ID" value="MBY8878352.1"/>
    <property type="molecule type" value="Genomic_DNA"/>
</dbReference>
<comment type="caution">
    <text evidence="5">The sequence shown here is derived from an EMBL/GenBank/DDBJ whole genome shotgun (WGS) entry which is preliminary data.</text>
</comment>
<dbReference type="Pfam" id="PF13302">
    <property type="entry name" value="Acetyltransf_3"/>
    <property type="match status" value="1"/>
</dbReference>
<name>A0ABS7Q5I0_9ACTN</name>
<proteinExistence type="inferred from homology"/>
<reference evidence="5 6" key="1">
    <citation type="submission" date="2021-08" db="EMBL/GenBank/DDBJ databases">
        <title>WGS of actinomycetes from Thailand.</title>
        <authorList>
            <person name="Thawai C."/>
        </authorList>
    </citation>
    <scope>NUCLEOTIDE SEQUENCE [LARGE SCALE GENOMIC DNA]</scope>
    <source>
        <strain evidence="5 6">PLK6-54</strain>
    </source>
</reference>
<evidence type="ECO:0000313" key="5">
    <source>
        <dbReference type="EMBL" id="MBY8878352.1"/>
    </source>
</evidence>
<evidence type="ECO:0000256" key="2">
    <source>
        <dbReference type="ARBA" id="ARBA00023315"/>
    </source>
</evidence>
<evidence type="ECO:0000256" key="1">
    <source>
        <dbReference type="ARBA" id="ARBA00022679"/>
    </source>
</evidence>
<sequence length="188" mass="20468">MNATAPAGTPVTVRLRPWSPDDLELLRRTNAPEMTRYLGGPETEEALLARHERYLRIDGDAGRMFAVVLDGTAEVAGSIGFWAQTWRDEPVYETGWGVLPEFQGRGVAVAAARAVVREARSRGSRRHLHAFPKLEHAASNAVCRKAGFVLMGACEFEYPKGHPIRSNDWRFDLAAAEGSPAAASPGNG</sequence>
<organism evidence="5 6">
    <name type="scientific">Actinacidiphila acidipaludis</name>
    <dbReference type="NCBI Taxonomy" id="2873382"/>
    <lineage>
        <taxon>Bacteria</taxon>
        <taxon>Bacillati</taxon>
        <taxon>Actinomycetota</taxon>
        <taxon>Actinomycetes</taxon>
        <taxon>Kitasatosporales</taxon>
        <taxon>Streptomycetaceae</taxon>
        <taxon>Actinacidiphila</taxon>
    </lineage>
</organism>
<dbReference type="Proteomes" id="UP000778578">
    <property type="component" value="Unassembled WGS sequence"/>
</dbReference>
<keyword evidence="2" id="KW-0012">Acyltransferase</keyword>
<dbReference type="InterPro" id="IPR000182">
    <property type="entry name" value="GNAT_dom"/>
</dbReference>
<evidence type="ECO:0000313" key="6">
    <source>
        <dbReference type="Proteomes" id="UP000778578"/>
    </source>
</evidence>
<comment type="similarity">
    <text evidence="3">Belongs to the acetyltransferase family. RimJ subfamily.</text>
</comment>
<dbReference type="Gene3D" id="3.40.630.30">
    <property type="match status" value="1"/>
</dbReference>
<keyword evidence="6" id="KW-1185">Reference proteome</keyword>
<dbReference type="PANTHER" id="PTHR43792">
    <property type="entry name" value="GNAT FAMILY, PUTATIVE (AFU_ORTHOLOGUE AFUA_3G00765)-RELATED-RELATED"/>
    <property type="match status" value="1"/>
</dbReference>
<evidence type="ECO:0000256" key="3">
    <source>
        <dbReference type="ARBA" id="ARBA00038502"/>
    </source>
</evidence>
<dbReference type="PANTHER" id="PTHR43792:SF8">
    <property type="entry name" value="[RIBOSOMAL PROTEIN US5]-ALANINE N-ACETYLTRANSFERASE"/>
    <property type="match status" value="1"/>
</dbReference>
<accession>A0ABS7Q5I0</accession>
<dbReference type="InterPro" id="IPR051531">
    <property type="entry name" value="N-acetyltransferase"/>
</dbReference>
<dbReference type="RefSeq" id="WP_222962485.1">
    <property type="nucleotide sequence ID" value="NZ_JAINZZ010000010.1"/>
</dbReference>
<feature type="domain" description="N-acetyltransferase" evidence="4">
    <location>
        <begin position="13"/>
        <end position="174"/>
    </location>
</feature>
<protein>
    <submittedName>
        <fullName evidence="5">GNAT family N-acetyltransferase</fullName>
    </submittedName>
</protein>
<keyword evidence="1" id="KW-0808">Transferase</keyword>
<gene>
    <name evidence="5" type="ORF">K7862_12005</name>
</gene>
<dbReference type="PROSITE" id="PS51186">
    <property type="entry name" value="GNAT"/>
    <property type="match status" value="1"/>
</dbReference>
<dbReference type="InterPro" id="IPR016181">
    <property type="entry name" value="Acyl_CoA_acyltransferase"/>
</dbReference>